<dbReference type="AlphaFoldDB" id="A0AAW2KGI1"/>
<proteinExistence type="predicted"/>
<protein>
    <submittedName>
        <fullName evidence="2">Uncharacterized protein</fullName>
    </submittedName>
</protein>
<evidence type="ECO:0000256" key="1">
    <source>
        <dbReference type="SAM" id="Phobius"/>
    </source>
</evidence>
<dbReference type="PANTHER" id="PTHR11439:SF470">
    <property type="entry name" value="CYSTEINE-RICH RLK (RECEPTOR-LIKE PROTEIN KINASE) 8"/>
    <property type="match status" value="1"/>
</dbReference>
<sequence>MTEAEPTATPLPPGIKFEADAVLYFLILITIDVWLGNYFTCFLRPDISFDVQQLNQFIQSPRQLIGTLPCIWLATLFGTVFHISNSLQLSVFSDSDWAACLDSRCSITGYCAFLGGALVS</sequence>
<feature type="transmembrane region" description="Helical" evidence="1">
    <location>
        <begin position="21"/>
        <end position="43"/>
    </location>
</feature>
<evidence type="ECO:0000313" key="2">
    <source>
        <dbReference type="EMBL" id="KAL0305051.1"/>
    </source>
</evidence>
<reference evidence="2" key="1">
    <citation type="submission" date="2020-06" db="EMBL/GenBank/DDBJ databases">
        <authorList>
            <person name="Li T."/>
            <person name="Hu X."/>
            <person name="Zhang T."/>
            <person name="Song X."/>
            <person name="Zhang H."/>
            <person name="Dai N."/>
            <person name="Sheng W."/>
            <person name="Hou X."/>
            <person name="Wei L."/>
        </authorList>
    </citation>
    <scope>NUCLEOTIDE SEQUENCE</scope>
    <source>
        <strain evidence="2">KEN8</strain>
        <tissue evidence="2">Leaf</tissue>
    </source>
</reference>
<gene>
    <name evidence="2" type="ORF">Scaly_2998900</name>
</gene>
<comment type="caution">
    <text evidence="2">The sequence shown here is derived from an EMBL/GenBank/DDBJ whole genome shotgun (WGS) entry which is preliminary data.</text>
</comment>
<keyword evidence="1" id="KW-1133">Transmembrane helix</keyword>
<keyword evidence="1" id="KW-0472">Membrane</keyword>
<accession>A0AAW2KGI1</accession>
<organism evidence="2">
    <name type="scientific">Sesamum calycinum</name>
    <dbReference type="NCBI Taxonomy" id="2727403"/>
    <lineage>
        <taxon>Eukaryota</taxon>
        <taxon>Viridiplantae</taxon>
        <taxon>Streptophyta</taxon>
        <taxon>Embryophyta</taxon>
        <taxon>Tracheophyta</taxon>
        <taxon>Spermatophyta</taxon>
        <taxon>Magnoliopsida</taxon>
        <taxon>eudicotyledons</taxon>
        <taxon>Gunneridae</taxon>
        <taxon>Pentapetalae</taxon>
        <taxon>asterids</taxon>
        <taxon>lamiids</taxon>
        <taxon>Lamiales</taxon>
        <taxon>Pedaliaceae</taxon>
        <taxon>Sesamum</taxon>
    </lineage>
</organism>
<keyword evidence="1" id="KW-0812">Transmembrane</keyword>
<dbReference type="EMBL" id="JACGWM010000427">
    <property type="protein sequence ID" value="KAL0305051.1"/>
    <property type="molecule type" value="Genomic_DNA"/>
</dbReference>
<reference evidence="2" key="2">
    <citation type="journal article" date="2024" name="Plant">
        <title>Genomic evolution and insights into agronomic trait innovations of Sesamum species.</title>
        <authorList>
            <person name="Miao H."/>
            <person name="Wang L."/>
            <person name="Qu L."/>
            <person name="Liu H."/>
            <person name="Sun Y."/>
            <person name="Le M."/>
            <person name="Wang Q."/>
            <person name="Wei S."/>
            <person name="Zheng Y."/>
            <person name="Lin W."/>
            <person name="Duan Y."/>
            <person name="Cao H."/>
            <person name="Xiong S."/>
            <person name="Wang X."/>
            <person name="Wei L."/>
            <person name="Li C."/>
            <person name="Ma Q."/>
            <person name="Ju M."/>
            <person name="Zhao R."/>
            <person name="Li G."/>
            <person name="Mu C."/>
            <person name="Tian Q."/>
            <person name="Mei H."/>
            <person name="Zhang T."/>
            <person name="Gao T."/>
            <person name="Zhang H."/>
        </authorList>
    </citation>
    <scope>NUCLEOTIDE SEQUENCE</scope>
    <source>
        <strain evidence="2">KEN8</strain>
    </source>
</reference>
<feature type="transmembrane region" description="Helical" evidence="1">
    <location>
        <begin position="64"/>
        <end position="83"/>
    </location>
</feature>
<name>A0AAW2KGI1_9LAMI</name>
<dbReference type="PANTHER" id="PTHR11439">
    <property type="entry name" value="GAG-POL-RELATED RETROTRANSPOSON"/>
    <property type="match status" value="1"/>
</dbReference>